<dbReference type="EMBL" id="BARW01006102">
    <property type="protein sequence ID" value="GAI86280.1"/>
    <property type="molecule type" value="Genomic_DNA"/>
</dbReference>
<name>X1TFA1_9ZZZZ</name>
<sequence>DPSNAGGTENGTSWATAYGSLNSAEAAENVDLSGSGGLGIYTFHCKDGDESSPDTVDITISGWGTTSAVNYVEILGGYASGETGTPGTPEGFSGYSSDHYRIELTGGVNQVALEIETDFTVIEKIQIKLIGGITFNAMGIRFETGSNDGLTINKCILWGTETGTAGDYNAIKSLYTVKVTNTLIFGNWDTCVLVESFNGGSSTLTNCTIDGGVTDNVYAGNNHGLVCLNCASFNSGDDWNDNTSGTFTLTTCADDDGDSTQTLNSTDNYAAEFTDQPNGDYSIAGAGSVLDENGTDAGAPSDDIKDVSRTSPYDIGAFEYEAAAGGRIMSSLVGAGGLAGLGGIAGQGGGLAG</sequence>
<comment type="caution">
    <text evidence="1">The sequence shown here is derived from an EMBL/GenBank/DDBJ whole genome shotgun (WGS) entry which is preliminary data.</text>
</comment>
<gene>
    <name evidence="1" type="ORF">S12H4_12793</name>
</gene>
<accession>X1TFA1</accession>
<evidence type="ECO:0000313" key="1">
    <source>
        <dbReference type="EMBL" id="GAI86280.1"/>
    </source>
</evidence>
<reference evidence="1" key="1">
    <citation type="journal article" date="2014" name="Front. Microbiol.">
        <title>High frequency of phylogenetically diverse reductive dehalogenase-homologous genes in deep subseafloor sedimentary metagenomes.</title>
        <authorList>
            <person name="Kawai M."/>
            <person name="Futagami T."/>
            <person name="Toyoda A."/>
            <person name="Takaki Y."/>
            <person name="Nishi S."/>
            <person name="Hori S."/>
            <person name="Arai W."/>
            <person name="Tsubouchi T."/>
            <person name="Morono Y."/>
            <person name="Uchiyama I."/>
            <person name="Ito T."/>
            <person name="Fujiyama A."/>
            <person name="Inagaki F."/>
            <person name="Takami H."/>
        </authorList>
    </citation>
    <scope>NUCLEOTIDE SEQUENCE</scope>
    <source>
        <strain evidence="1">Expedition CK06-06</strain>
    </source>
</reference>
<evidence type="ECO:0008006" key="2">
    <source>
        <dbReference type="Google" id="ProtNLM"/>
    </source>
</evidence>
<dbReference type="AlphaFoldDB" id="X1TFA1"/>
<organism evidence="1">
    <name type="scientific">marine sediment metagenome</name>
    <dbReference type="NCBI Taxonomy" id="412755"/>
    <lineage>
        <taxon>unclassified sequences</taxon>
        <taxon>metagenomes</taxon>
        <taxon>ecological metagenomes</taxon>
    </lineage>
</organism>
<protein>
    <recommendedName>
        <fullName evidence="2">Right handed beta helix domain-containing protein</fullName>
    </recommendedName>
</protein>
<proteinExistence type="predicted"/>
<feature type="non-terminal residue" evidence="1">
    <location>
        <position position="1"/>
    </location>
</feature>